<evidence type="ECO:0008006" key="3">
    <source>
        <dbReference type="Google" id="ProtNLM"/>
    </source>
</evidence>
<name>A0ABY8UKT5_TETOB</name>
<dbReference type="Proteomes" id="UP001244341">
    <property type="component" value="Chromosome 12b"/>
</dbReference>
<keyword evidence="2" id="KW-1185">Reference proteome</keyword>
<evidence type="ECO:0000313" key="2">
    <source>
        <dbReference type="Proteomes" id="UP001244341"/>
    </source>
</evidence>
<organism evidence="1 2">
    <name type="scientific">Tetradesmus obliquus</name>
    <name type="common">Green alga</name>
    <name type="synonym">Acutodesmus obliquus</name>
    <dbReference type="NCBI Taxonomy" id="3088"/>
    <lineage>
        <taxon>Eukaryota</taxon>
        <taxon>Viridiplantae</taxon>
        <taxon>Chlorophyta</taxon>
        <taxon>core chlorophytes</taxon>
        <taxon>Chlorophyceae</taxon>
        <taxon>CS clade</taxon>
        <taxon>Sphaeropleales</taxon>
        <taxon>Scenedesmaceae</taxon>
        <taxon>Tetradesmus</taxon>
    </lineage>
</organism>
<proteinExistence type="predicted"/>
<accession>A0ABY8UKT5</accession>
<evidence type="ECO:0000313" key="1">
    <source>
        <dbReference type="EMBL" id="WIA20927.1"/>
    </source>
</evidence>
<gene>
    <name evidence="1" type="ORF">OEZ85_005269</name>
</gene>
<protein>
    <recommendedName>
        <fullName evidence="3">RNase H type-1 domain-containing protein</fullName>
    </recommendedName>
</protein>
<reference evidence="1 2" key="1">
    <citation type="submission" date="2023-05" db="EMBL/GenBank/DDBJ databases">
        <title>A 100% complete, gapless, phased diploid assembly of the Scenedesmus obliquus UTEX 3031 genome.</title>
        <authorList>
            <person name="Biondi T.C."/>
            <person name="Hanschen E.R."/>
            <person name="Kwon T."/>
            <person name="Eng W."/>
            <person name="Kruse C.P.S."/>
            <person name="Koehler S.I."/>
            <person name="Kunde Y."/>
            <person name="Gleasner C.D."/>
            <person name="You Mak K.T."/>
            <person name="Polle J."/>
            <person name="Hovde B.T."/>
            <person name="Starkenburg S.R."/>
        </authorList>
    </citation>
    <scope>NUCLEOTIDE SEQUENCE [LARGE SCALE GENOMIC DNA]</scope>
    <source>
        <strain evidence="1 2">DOE0152z</strain>
    </source>
</reference>
<dbReference type="EMBL" id="CP126219">
    <property type="protein sequence ID" value="WIA20927.1"/>
    <property type="molecule type" value="Genomic_DNA"/>
</dbReference>
<sequence>MRRPLTRASTAGRRAAALRAAPVVEAIDLLSDESEDESEDEEVIELLDSDDYEVIEILDSSEEEEDSEEDDVQISCLDMIVVRDRVKEKYGALVRAIKRLKSSLPFVVRILKVKGHSKARDAHAVGNDAAHRLAYRCSAHQPVCTLPV</sequence>